<dbReference type="InterPro" id="IPR002301">
    <property type="entry name" value="Ile-tRNA-ligase"/>
</dbReference>
<dbReference type="EC" id="6.1.1.5" evidence="4"/>
<dbReference type="GO" id="GO:0006428">
    <property type="term" value="P:isoleucyl-tRNA aminoacylation"/>
    <property type="evidence" value="ECO:0007669"/>
    <property type="project" value="InterPro"/>
</dbReference>
<comment type="cofactor">
    <cofactor evidence="1">
        <name>Zn(2+)</name>
        <dbReference type="ChEBI" id="CHEBI:29105"/>
    </cofactor>
</comment>
<comment type="subcellular location">
    <subcellularLocation>
        <location evidence="2">Cytoplasm</location>
    </subcellularLocation>
</comment>
<organism evidence="17">
    <name type="scientific">freshwater metagenome</name>
    <dbReference type="NCBI Taxonomy" id="449393"/>
    <lineage>
        <taxon>unclassified sequences</taxon>
        <taxon>metagenomes</taxon>
        <taxon>ecological metagenomes</taxon>
    </lineage>
</organism>
<comment type="catalytic activity">
    <reaction evidence="14">
        <text>tRNA(Ile) + L-isoleucine + ATP = L-isoleucyl-tRNA(Ile) + AMP + diphosphate</text>
        <dbReference type="Rhea" id="RHEA:11060"/>
        <dbReference type="Rhea" id="RHEA-COMP:9666"/>
        <dbReference type="Rhea" id="RHEA-COMP:9695"/>
        <dbReference type="ChEBI" id="CHEBI:30616"/>
        <dbReference type="ChEBI" id="CHEBI:33019"/>
        <dbReference type="ChEBI" id="CHEBI:58045"/>
        <dbReference type="ChEBI" id="CHEBI:78442"/>
        <dbReference type="ChEBI" id="CHEBI:78528"/>
        <dbReference type="ChEBI" id="CHEBI:456215"/>
        <dbReference type="EC" id="6.1.1.5"/>
    </reaction>
</comment>
<accession>A0A6J5ZIC8</accession>
<evidence type="ECO:0000256" key="2">
    <source>
        <dbReference type="ARBA" id="ARBA00004496"/>
    </source>
</evidence>
<comment type="function">
    <text evidence="13">Catalyzes the attachment of isoleucine to tRNA(Ile). As IleRS can inadvertently accommodate and process structurally similar amino acids such as valine, to avoid such errors it has two additional distinct tRNA(Ile)-dependent editing activities. One activity is designated as 'pretransfer' editing and involves the hydrolysis of activated Val-AMP. The other activity is designated 'posttransfer' editing and involves deacylation of mischarged Val-tRNA(Ile).</text>
</comment>
<evidence type="ECO:0000256" key="9">
    <source>
        <dbReference type="ARBA" id="ARBA00022833"/>
    </source>
</evidence>
<dbReference type="AlphaFoldDB" id="A0A6J5ZIC8"/>
<evidence type="ECO:0000256" key="14">
    <source>
        <dbReference type="ARBA" id="ARBA00048359"/>
    </source>
</evidence>
<dbReference type="InterPro" id="IPR009008">
    <property type="entry name" value="Val/Leu/Ile-tRNA-synth_edit"/>
</dbReference>
<dbReference type="InterPro" id="IPR013155">
    <property type="entry name" value="M/V/L/I-tRNA-synth_anticd-bd"/>
</dbReference>
<evidence type="ECO:0000256" key="10">
    <source>
        <dbReference type="ARBA" id="ARBA00022840"/>
    </source>
</evidence>
<evidence type="ECO:0000259" key="16">
    <source>
        <dbReference type="Pfam" id="PF08264"/>
    </source>
</evidence>
<dbReference type="Gene3D" id="3.40.50.620">
    <property type="entry name" value="HUPs"/>
    <property type="match status" value="2"/>
</dbReference>
<keyword evidence="11" id="KW-0648">Protein biosynthesis</keyword>
<evidence type="ECO:0000256" key="11">
    <source>
        <dbReference type="ARBA" id="ARBA00022917"/>
    </source>
</evidence>
<keyword evidence="10" id="KW-0067">ATP-binding</keyword>
<evidence type="ECO:0000256" key="12">
    <source>
        <dbReference type="ARBA" id="ARBA00023146"/>
    </source>
</evidence>
<dbReference type="SUPFAM" id="SSF52374">
    <property type="entry name" value="Nucleotidylyl transferase"/>
    <property type="match status" value="1"/>
</dbReference>
<dbReference type="GO" id="GO:0005737">
    <property type="term" value="C:cytoplasm"/>
    <property type="evidence" value="ECO:0007669"/>
    <property type="project" value="UniProtKB-SubCell"/>
</dbReference>
<evidence type="ECO:0000256" key="4">
    <source>
        <dbReference type="ARBA" id="ARBA00013165"/>
    </source>
</evidence>
<name>A0A6J5ZIC8_9ZZZZ</name>
<dbReference type="GO" id="GO:0002161">
    <property type="term" value="F:aminoacyl-tRNA deacylase activity"/>
    <property type="evidence" value="ECO:0007669"/>
    <property type="project" value="InterPro"/>
</dbReference>
<dbReference type="InterPro" id="IPR002300">
    <property type="entry name" value="aa-tRNA-synth_Ia"/>
</dbReference>
<evidence type="ECO:0000256" key="8">
    <source>
        <dbReference type="ARBA" id="ARBA00022741"/>
    </source>
</evidence>
<gene>
    <name evidence="17" type="ORF">UFOPK3547_00571</name>
</gene>
<sequence>MSVTPRPVDPNASFPELEEQVLERWRERDIFAESLRRREGAEPWVFYEGPPTANGRPGSHHVLARVFKDIYPRYKTMRGHYVERKGGWDCHGLPVEITVEQELGISSKAEIEEFGIAEFNQRCRDSVFTFLEEWDRLTERIGFWIDLDDAYRTLDSGYVESVWWALRQIWDKELLYEGHKVVPYCPRCGTSLSSHEVAQGYKDVIDSSIFVRFPVVDAASPLEAGDELVVWTTTPWTLVSNAAVAVDPKLTYVRARQAGADAVMVVAEALVGRVLGEEAEILSSFPGSALEGTRYTAPFDFIPASDWGERGHTVLAGDFVTDQDGSGLVHTAVAFGEDDFRLGQQAGLEVVNPVRLDGTYDERIEGYEGRFVKDCDSDLIADLESRGRLLRSEPYEHSYPHCWRCSTPLLYYAKPSWYIATSQIRDEMLASNEEIDWHPPHIKEGRFGDWLRGNIDWAISRERYWGTPLPIWRCSAGHLHCIGSFEELEQLSSVKIDDPHRPYVDEVSFPCPECSEPMNRVPEVVDVWFDSGAMPFAQYHAPFENEQKFEQRFPADFICEAIDQTRGWFYSLLAVSTLIFGKSSYESVVCLGHIRDEDDRKMSKSVGNVVEPWAILDRFGADALRWYFFTSKQPWDGYRFSMDAVGDGVRLFLKQLWNSYSFLVLYENAAGENLVAGEETELDLWLRSRLAATVEEVTESLEAFDATSGGRAIAAFVDDLSNWYVRRSRRRFWEGDAVAFATLRDALVTVSKLLAPFTPFIADEIYDNLDGSEPSVHLCDWPEPGAARDLGLETAMATARETVRLGLAARGQAKIKLRQPLREAVVVAAGPEREAIGRLAGIVEDELNVEALRFVDNADELGSYEVKANYRTLGPRFGNRMPAVAAAVAALDPAGVAVTLREGGSVGVVIDGDEHPLGSDDLLLAMQPLGGYQLEREGSHAVALDLQLDDELLRRGLAREIVHAVQNARKEAGLAVEDRIDLELSGDAEVVAAAEEHSRLIADEALATSIVVTDALEGASATTLDGHELLIRLQRA</sequence>
<dbReference type="Gene3D" id="3.90.740.10">
    <property type="entry name" value="Valyl/Leucyl/Isoleucyl-tRNA synthetase, editing domain"/>
    <property type="match status" value="1"/>
</dbReference>
<evidence type="ECO:0000256" key="5">
    <source>
        <dbReference type="ARBA" id="ARBA00022490"/>
    </source>
</evidence>
<evidence type="ECO:0000256" key="3">
    <source>
        <dbReference type="ARBA" id="ARBA00011245"/>
    </source>
</evidence>
<feature type="domain" description="Aminoacyl-tRNA synthetase class Ia" evidence="15">
    <location>
        <begin position="20"/>
        <end position="632"/>
    </location>
</feature>
<evidence type="ECO:0000256" key="13">
    <source>
        <dbReference type="ARBA" id="ARBA00025217"/>
    </source>
</evidence>
<feature type="domain" description="Methionyl/Valyl/Leucyl/Isoleucyl-tRNA synthetase anticodon-binding" evidence="16">
    <location>
        <begin position="683"/>
        <end position="823"/>
    </location>
</feature>
<dbReference type="InterPro" id="IPR014729">
    <property type="entry name" value="Rossmann-like_a/b/a_fold"/>
</dbReference>
<dbReference type="Pfam" id="PF08264">
    <property type="entry name" value="Anticodon_1"/>
    <property type="match status" value="1"/>
</dbReference>
<evidence type="ECO:0000256" key="7">
    <source>
        <dbReference type="ARBA" id="ARBA00022723"/>
    </source>
</evidence>
<dbReference type="SUPFAM" id="SSF47323">
    <property type="entry name" value="Anticodon-binding domain of a subclass of class I aminoacyl-tRNA synthetases"/>
    <property type="match status" value="2"/>
</dbReference>
<keyword evidence="8" id="KW-0547">Nucleotide-binding</keyword>
<dbReference type="PRINTS" id="PR00984">
    <property type="entry name" value="TRNASYNTHILE"/>
</dbReference>
<dbReference type="SUPFAM" id="SSF50677">
    <property type="entry name" value="ValRS/IleRS/LeuRS editing domain"/>
    <property type="match status" value="1"/>
</dbReference>
<dbReference type="HAMAP" id="MF_02003">
    <property type="entry name" value="Ile_tRNA_synth_type2"/>
    <property type="match status" value="1"/>
</dbReference>
<reference evidence="17" key="1">
    <citation type="submission" date="2020-05" db="EMBL/GenBank/DDBJ databases">
        <authorList>
            <person name="Chiriac C."/>
            <person name="Salcher M."/>
            <person name="Ghai R."/>
            <person name="Kavagutti S V."/>
        </authorList>
    </citation>
    <scope>NUCLEOTIDE SEQUENCE</scope>
</reference>
<evidence type="ECO:0000256" key="6">
    <source>
        <dbReference type="ARBA" id="ARBA00022598"/>
    </source>
</evidence>
<dbReference type="Gene3D" id="1.10.730.10">
    <property type="entry name" value="Isoleucyl-tRNA Synthetase, Domain 1"/>
    <property type="match status" value="1"/>
</dbReference>
<dbReference type="GO" id="GO:0005524">
    <property type="term" value="F:ATP binding"/>
    <property type="evidence" value="ECO:0007669"/>
    <property type="project" value="UniProtKB-KW"/>
</dbReference>
<dbReference type="Pfam" id="PF19302">
    <property type="entry name" value="DUF5915"/>
    <property type="match status" value="1"/>
</dbReference>
<protein>
    <recommendedName>
        <fullName evidence="4">isoleucine--tRNA ligase</fullName>
        <ecNumber evidence="4">6.1.1.5</ecNumber>
    </recommendedName>
</protein>
<dbReference type="InterPro" id="IPR009080">
    <property type="entry name" value="tRNAsynth_Ia_anticodon-bd"/>
</dbReference>
<dbReference type="CDD" id="cd00818">
    <property type="entry name" value="IleRS_core"/>
    <property type="match status" value="1"/>
</dbReference>
<dbReference type="GO" id="GO:0004822">
    <property type="term" value="F:isoleucine-tRNA ligase activity"/>
    <property type="evidence" value="ECO:0007669"/>
    <property type="project" value="UniProtKB-EC"/>
</dbReference>
<dbReference type="InterPro" id="IPR033709">
    <property type="entry name" value="Anticodon_Ile_ABEc"/>
</dbReference>
<comment type="subunit">
    <text evidence="3">Monomer.</text>
</comment>
<dbReference type="PANTHER" id="PTHR42780">
    <property type="entry name" value="SOLEUCYL-TRNA SYNTHETASE"/>
    <property type="match status" value="1"/>
</dbReference>
<evidence type="ECO:0000313" key="17">
    <source>
        <dbReference type="EMBL" id="CAB4340972.1"/>
    </source>
</evidence>
<evidence type="ECO:0000256" key="1">
    <source>
        <dbReference type="ARBA" id="ARBA00001947"/>
    </source>
</evidence>
<evidence type="ECO:0000259" key="15">
    <source>
        <dbReference type="Pfam" id="PF00133"/>
    </source>
</evidence>
<dbReference type="GO" id="GO:0046872">
    <property type="term" value="F:metal ion binding"/>
    <property type="evidence" value="ECO:0007669"/>
    <property type="project" value="UniProtKB-KW"/>
</dbReference>
<keyword evidence="6" id="KW-0436">Ligase</keyword>
<dbReference type="Pfam" id="PF00133">
    <property type="entry name" value="tRNA-synt_1"/>
    <property type="match status" value="1"/>
</dbReference>
<dbReference type="EMBL" id="CAESAN010000035">
    <property type="protein sequence ID" value="CAB4340972.1"/>
    <property type="molecule type" value="Genomic_DNA"/>
</dbReference>
<keyword evidence="9" id="KW-0862">Zinc</keyword>
<keyword evidence="7" id="KW-0479">Metal-binding</keyword>
<keyword evidence="5" id="KW-0963">Cytoplasm</keyword>
<dbReference type="PANTHER" id="PTHR42780:SF1">
    <property type="entry name" value="ISOLEUCINE--TRNA LIGASE, CYTOPLASMIC"/>
    <property type="match status" value="1"/>
</dbReference>
<keyword evidence="12" id="KW-0030">Aminoacyl-tRNA synthetase</keyword>
<dbReference type="InterPro" id="IPR023586">
    <property type="entry name" value="Ile-tRNA-ligase_type2"/>
</dbReference>
<dbReference type="NCBIfam" id="TIGR00392">
    <property type="entry name" value="ileS"/>
    <property type="match status" value="1"/>
</dbReference>
<dbReference type="FunFam" id="3.40.50.620:FF:000063">
    <property type="entry name" value="Isoleucine--tRNA ligase"/>
    <property type="match status" value="1"/>
</dbReference>
<proteinExistence type="inferred from homology"/>
<dbReference type="FunFam" id="3.40.50.620:FF:000075">
    <property type="entry name" value="Isoleucine--tRNA ligase"/>
    <property type="match status" value="1"/>
</dbReference>
<dbReference type="GO" id="GO:0000049">
    <property type="term" value="F:tRNA binding"/>
    <property type="evidence" value="ECO:0007669"/>
    <property type="project" value="InterPro"/>
</dbReference>
<dbReference type="CDD" id="cd07961">
    <property type="entry name" value="Anticodon_Ia_Ile_ABEc"/>
    <property type="match status" value="1"/>
</dbReference>